<comment type="caution">
    <text evidence="1">The sequence shown here is derived from an EMBL/GenBank/DDBJ whole genome shotgun (WGS) entry which is preliminary data.</text>
</comment>
<gene>
    <name evidence="1" type="ORF">KDM90_00325</name>
</gene>
<name>A0A941IC36_9BURK</name>
<keyword evidence="2" id="KW-1185">Reference proteome</keyword>
<dbReference type="Proteomes" id="UP000678545">
    <property type="component" value="Unassembled WGS sequence"/>
</dbReference>
<accession>A0A941IC36</accession>
<proteinExistence type="predicted"/>
<evidence type="ECO:0000313" key="1">
    <source>
        <dbReference type="EMBL" id="MBR7798453.1"/>
    </source>
</evidence>
<dbReference type="RefSeq" id="WP_212673633.1">
    <property type="nucleotide sequence ID" value="NZ_JAGSPJ010000001.1"/>
</dbReference>
<evidence type="ECO:0000313" key="2">
    <source>
        <dbReference type="Proteomes" id="UP000678545"/>
    </source>
</evidence>
<protein>
    <submittedName>
        <fullName evidence="1">Uncharacterized protein</fullName>
    </submittedName>
</protein>
<reference evidence="1" key="1">
    <citation type="submission" date="2021-04" db="EMBL/GenBank/DDBJ databases">
        <title>novel species isolated from subtropical streams in China.</title>
        <authorList>
            <person name="Lu H."/>
        </authorList>
    </citation>
    <scope>NUCLEOTIDE SEQUENCE</scope>
    <source>
        <strain evidence="1">FT137W</strain>
    </source>
</reference>
<dbReference type="EMBL" id="JAGSPJ010000001">
    <property type="protein sequence ID" value="MBR7798453.1"/>
    <property type="molecule type" value="Genomic_DNA"/>
</dbReference>
<dbReference type="AlphaFoldDB" id="A0A941IC36"/>
<organism evidence="1 2">
    <name type="scientific">Undibacterium fentianense</name>
    <dbReference type="NCBI Taxonomy" id="2828728"/>
    <lineage>
        <taxon>Bacteria</taxon>
        <taxon>Pseudomonadati</taxon>
        <taxon>Pseudomonadota</taxon>
        <taxon>Betaproteobacteria</taxon>
        <taxon>Burkholderiales</taxon>
        <taxon>Oxalobacteraceae</taxon>
        <taxon>Undibacterium</taxon>
    </lineage>
</organism>
<sequence>MDNKIIDQAMAFVRKLMDKNHGEVPEWSKFQEQVKEHLKDPYNLKFKMPQEYYYAYLRGKGLTHEECQEKMGIVVRKTAKTNNKQSFWKFW</sequence>